<dbReference type="AlphaFoldDB" id="A0A517TWK0"/>
<evidence type="ECO:0000313" key="2">
    <source>
        <dbReference type="EMBL" id="QDT72744.1"/>
    </source>
</evidence>
<feature type="domain" description="DUF1508" evidence="1">
    <location>
        <begin position="11"/>
        <end position="55"/>
    </location>
</feature>
<sequence>MVYQVYADGVGEWRWRLKADNGNVLADSGEGYAKKIDCYAGINKVKASSDAKVEET</sequence>
<dbReference type="Proteomes" id="UP000317909">
    <property type="component" value="Chromosome"/>
</dbReference>
<dbReference type="KEGG" id="llh:I41_19270"/>
<dbReference type="OrthoDB" id="9802792at2"/>
<evidence type="ECO:0000313" key="3">
    <source>
        <dbReference type="Proteomes" id="UP000317909"/>
    </source>
</evidence>
<dbReference type="Pfam" id="PF07411">
    <property type="entry name" value="DUF1508"/>
    <property type="match status" value="1"/>
</dbReference>
<gene>
    <name evidence="2" type="ORF">I41_19270</name>
</gene>
<keyword evidence="3" id="KW-1185">Reference proteome</keyword>
<organism evidence="2 3">
    <name type="scientific">Lacipirellula limnantheis</name>
    <dbReference type="NCBI Taxonomy" id="2528024"/>
    <lineage>
        <taxon>Bacteria</taxon>
        <taxon>Pseudomonadati</taxon>
        <taxon>Planctomycetota</taxon>
        <taxon>Planctomycetia</taxon>
        <taxon>Pirellulales</taxon>
        <taxon>Lacipirellulaceae</taxon>
        <taxon>Lacipirellula</taxon>
    </lineage>
</organism>
<evidence type="ECO:0000259" key="1">
    <source>
        <dbReference type="Pfam" id="PF07411"/>
    </source>
</evidence>
<protein>
    <recommendedName>
        <fullName evidence="1">DUF1508 domain-containing protein</fullName>
    </recommendedName>
</protein>
<dbReference type="InterPro" id="IPR036913">
    <property type="entry name" value="YegP-like_sf"/>
</dbReference>
<name>A0A517TWK0_9BACT</name>
<accession>A0A517TWK0</accession>
<dbReference type="SUPFAM" id="SSF160113">
    <property type="entry name" value="YegP-like"/>
    <property type="match status" value="1"/>
</dbReference>
<dbReference type="Gene3D" id="3.30.160.160">
    <property type="entry name" value="YegP-like"/>
    <property type="match status" value="1"/>
</dbReference>
<dbReference type="EMBL" id="CP036339">
    <property type="protein sequence ID" value="QDT72744.1"/>
    <property type="molecule type" value="Genomic_DNA"/>
</dbReference>
<dbReference type="InterPro" id="IPR010879">
    <property type="entry name" value="DUF1508"/>
</dbReference>
<dbReference type="RefSeq" id="WP_145432282.1">
    <property type="nucleotide sequence ID" value="NZ_CP036339.1"/>
</dbReference>
<reference evidence="2 3" key="1">
    <citation type="submission" date="2019-02" db="EMBL/GenBank/DDBJ databases">
        <title>Deep-cultivation of Planctomycetes and their phenomic and genomic characterization uncovers novel biology.</title>
        <authorList>
            <person name="Wiegand S."/>
            <person name="Jogler M."/>
            <person name="Boedeker C."/>
            <person name="Pinto D."/>
            <person name="Vollmers J."/>
            <person name="Rivas-Marin E."/>
            <person name="Kohn T."/>
            <person name="Peeters S.H."/>
            <person name="Heuer A."/>
            <person name="Rast P."/>
            <person name="Oberbeckmann S."/>
            <person name="Bunk B."/>
            <person name="Jeske O."/>
            <person name="Meyerdierks A."/>
            <person name="Storesund J.E."/>
            <person name="Kallscheuer N."/>
            <person name="Luecker S."/>
            <person name="Lage O.M."/>
            <person name="Pohl T."/>
            <person name="Merkel B.J."/>
            <person name="Hornburger P."/>
            <person name="Mueller R.-W."/>
            <person name="Bruemmer F."/>
            <person name="Labrenz M."/>
            <person name="Spormann A.M."/>
            <person name="Op den Camp H."/>
            <person name="Overmann J."/>
            <person name="Amann R."/>
            <person name="Jetten M.S.M."/>
            <person name="Mascher T."/>
            <person name="Medema M.H."/>
            <person name="Devos D.P."/>
            <person name="Kaster A.-K."/>
            <person name="Ovreas L."/>
            <person name="Rohde M."/>
            <person name="Galperin M.Y."/>
            <person name="Jogler C."/>
        </authorList>
    </citation>
    <scope>NUCLEOTIDE SEQUENCE [LARGE SCALE GENOMIC DNA]</scope>
    <source>
        <strain evidence="2 3">I41</strain>
    </source>
</reference>
<proteinExistence type="predicted"/>